<dbReference type="EMBL" id="MIGC01004892">
    <property type="protein sequence ID" value="PHJ17535.1"/>
    <property type="molecule type" value="Genomic_DNA"/>
</dbReference>
<dbReference type="PROSITE" id="PS50102">
    <property type="entry name" value="RRM"/>
    <property type="match status" value="1"/>
</dbReference>
<dbReference type="Gene3D" id="3.30.70.330">
    <property type="match status" value="2"/>
</dbReference>
<reference evidence="9 10" key="1">
    <citation type="journal article" date="2017" name="Int. J. Parasitol.">
        <title>The genome of the protozoan parasite Cystoisospora suis and a reverse vaccinology approach to identify vaccine candidates.</title>
        <authorList>
            <person name="Palmieri N."/>
            <person name="Shrestha A."/>
            <person name="Ruttkowski B."/>
            <person name="Beck T."/>
            <person name="Vogl C."/>
            <person name="Tomley F."/>
            <person name="Blake D.P."/>
            <person name="Joachim A."/>
        </authorList>
    </citation>
    <scope>NUCLEOTIDE SEQUENCE [LARGE SCALE GENOMIC DNA]</scope>
    <source>
        <strain evidence="9 10">Wien I</strain>
    </source>
</reference>
<dbReference type="SUPFAM" id="SSF54928">
    <property type="entry name" value="RNA-binding domain, RBD"/>
    <property type="match status" value="2"/>
</dbReference>
<sequence length="840" mass="91373">MGEEQRTDVPRVKKGEREQRHEEEMETKAAAISAKKAGEASDKGSSDGAGQTQTRKQEKQENTVGHATGSTAPSVDSVAGDPKDCGTQKRQNSADSHQEQTDVHEEAEWYLVLTEDAMAVLQQQMQQQQQTQSFPSREAVSPSDGSSTCSFTSSAEVAGTPADSASAGSPSGAQTSQKSGSEGAPSGQDVIGPSVLSAPAHPRERKQGNQGVEAGGIEGGTGTQPVVGPLTTSAVRVYLQHCLIDGYSQCWRQGMESWLPLCNVEELKAVLQASGEEETEGLAAEACDGSNQGDGQNRYRGAQYGGSERKRKLDNIAAEMKYVTPEGVQMVFDEEDKTWRTAEEYEALRSLLEDADASLTAASWKTQQGRRKAGQACSPAVDSQDVQMASEAFVNAQGNHGGGEDDKDDETNKKLDGAERLKKEANAEKRRLYRQRQKRKKEEGRWVASRKNPNIYVSGLPRDCKEEELAELFKKAGVFKIDPETLRPKIRLYTDETGGCKGDALVSFVHESSVEIAIKYFDGASFREGGPYILQVQRAEFAPKQTGTADSSAGGQTNSKEGAPSQSSSGANGGSRPAKRDRKKYLAAKYEQERLLSWGDAIDDGTGRRIIIMKPTYSSEEAAVYEAGDPFYEELRQELFDEIVQFAKPDKVTVIPRHVQGLACVKMKTAEDAERIIEQFRGRFFDGRQLDVFFFDGKSDLKANCLPSNRRPASQDSASSGVKGQSSVLTPKMLAPGGFEQEGLNKTPVSVAALSAVCGTEAPVLPATRDLEGVHSRDGGNAPTCPGDEDAEQERLAKFGVGRRIFFLTACQYYNLSLTYYCDWIDEQSSDEEFEVQTES</sequence>
<dbReference type="GO" id="GO:0003723">
    <property type="term" value="F:RNA binding"/>
    <property type="evidence" value="ECO:0007669"/>
    <property type="project" value="UniProtKB-UniRule"/>
</dbReference>
<dbReference type="GO" id="GO:0005686">
    <property type="term" value="C:U2 snRNP"/>
    <property type="evidence" value="ECO:0007669"/>
    <property type="project" value="TreeGrafter"/>
</dbReference>
<gene>
    <name evidence="9" type="ORF">CSUI_008641</name>
</gene>
<feature type="compositionally biased region" description="Polar residues" evidence="7">
    <location>
        <begin position="62"/>
        <end position="74"/>
    </location>
</feature>
<dbReference type="InterPro" id="IPR012677">
    <property type="entry name" value="Nucleotide-bd_a/b_plait_sf"/>
</dbReference>
<organism evidence="9 10">
    <name type="scientific">Cystoisospora suis</name>
    <dbReference type="NCBI Taxonomy" id="483139"/>
    <lineage>
        <taxon>Eukaryota</taxon>
        <taxon>Sar</taxon>
        <taxon>Alveolata</taxon>
        <taxon>Apicomplexa</taxon>
        <taxon>Conoidasida</taxon>
        <taxon>Coccidia</taxon>
        <taxon>Eucoccidiorida</taxon>
        <taxon>Eimeriorina</taxon>
        <taxon>Sarcocystidae</taxon>
        <taxon>Cystoisospora</taxon>
    </lineage>
</organism>
<feature type="region of interest" description="Disordered" evidence="7">
    <location>
        <begin position="122"/>
        <end position="226"/>
    </location>
</feature>
<evidence type="ECO:0000256" key="5">
    <source>
        <dbReference type="ARBA" id="ARBA00023187"/>
    </source>
</evidence>
<feature type="domain" description="RRM" evidence="8">
    <location>
        <begin position="453"/>
        <end position="541"/>
    </location>
</feature>
<keyword evidence="3" id="KW-0677">Repeat</keyword>
<evidence type="ECO:0000313" key="9">
    <source>
        <dbReference type="EMBL" id="PHJ17535.1"/>
    </source>
</evidence>
<feature type="compositionally biased region" description="Basic and acidic residues" evidence="7">
    <location>
        <begin position="1"/>
        <end position="27"/>
    </location>
</feature>
<feature type="region of interest" description="Disordered" evidence="7">
    <location>
        <begin position="705"/>
        <end position="728"/>
    </location>
</feature>
<dbReference type="GO" id="GO:0005684">
    <property type="term" value="C:U2-type spliceosomal complex"/>
    <property type="evidence" value="ECO:0007669"/>
    <property type="project" value="TreeGrafter"/>
</dbReference>
<feature type="compositionally biased region" description="Gly residues" evidence="7">
    <location>
        <begin position="213"/>
        <end position="222"/>
    </location>
</feature>
<dbReference type="CDD" id="cd12281">
    <property type="entry name" value="RRM1_TatSF1_like"/>
    <property type="match status" value="1"/>
</dbReference>
<comment type="similarity">
    <text evidence="1">Belongs to the HTATSF1 family.</text>
</comment>
<keyword evidence="10" id="KW-1185">Reference proteome</keyword>
<proteinExistence type="inferred from homology"/>
<feature type="region of interest" description="Disordered" evidence="7">
    <location>
        <begin position="1"/>
        <end position="103"/>
    </location>
</feature>
<feature type="compositionally biased region" description="Basic and acidic residues" evidence="7">
    <location>
        <begin position="36"/>
        <end position="45"/>
    </location>
</feature>
<feature type="region of interest" description="Disordered" evidence="7">
    <location>
        <begin position="543"/>
        <end position="582"/>
    </location>
</feature>
<dbReference type="Proteomes" id="UP000221165">
    <property type="component" value="Unassembled WGS sequence"/>
</dbReference>
<feature type="compositionally biased region" description="Basic and acidic residues" evidence="7">
    <location>
        <begin position="410"/>
        <end position="430"/>
    </location>
</feature>
<feature type="region of interest" description="Disordered" evidence="7">
    <location>
        <begin position="366"/>
        <end position="385"/>
    </location>
</feature>
<dbReference type="RefSeq" id="XP_067919254.1">
    <property type="nucleotide sequence ID" value="XM_068068768.1"/>
</dbReference>
<accession>A0A2C6KM18</accession>
<name>A0A2C6KM18_9APIC</name>
<feature type="region of interest" description="Disordered" evidence="7">
    <location>
        <begin position="286"/>
        <end position="305"/>
    </location>
</feature>
<evidence type="ECO:0000256" key="7">
    <source>
        <dbReference type="SAM" id="MobiDB-lite"/>
    </source>
</evidence>
<evidence type="ECO:0000259" key="8">
    <source>
        <dbReference type="PROSITE" id="PS50102"/>
    </source>
</evidence>
<feature type="compositionally biased region" description="Polar residues" evidence="7">
    <location>
        <begin position="711"/>
        <end position="728"/>
    </location>
</feature>
<evidence type="ECO:0000256" key="2">
    <source>
        <dbReference type="ARBA" id="ARBA00022664"/>
    </source>
</evidence>
<dbReference type="InterPro" id="IPR035979">
    <property type="entry name" value="RBD_domain_sf"/>
</dbReference>
<dbReference type="InterPro" id="IPR034392">
    <property type="entry name" value="TatSF1-like_RRM1"/>
</dbReference>
<feature type="compositionally biased region" description="Low complexity" evidence="7">
    <location>
        <begin position="141"/>
        <end position="177"/>
    </location>
</feature>
<dbReference type="InterPro" id="IPR025640">
    <property type="entry name" value="GYF_2"/>
</dbReference>
<feature type="region of interest" description="Disordered" evidence="7">
    <location>
        <begin position="396"/>
        <end position="446"/>
    </location>
</feature>
<evidence type="ECO:0000256" key="6">
    <source>
        <dbReference type="PROSITE-ProRule" id="PRU00176"/>
    </source>
</evidence>
<evidence type="ECO:0000313" key="10">
    <source>
        <dbReference type="Proteomes" id="UP000221165"/>
    </source>
</evidence>
<protein>
    <submittedName>
        <fullName evidence="9">Rna recognition motif-containing protein</fullName>
    </submittedName>
</protein>
<feature type="compositionally biased region" description="Polar residues" evidence="7">
    <location>
        <begin position="545"/>
        <end position="570"/>
    </location>
</feature>
<keyword evidence="5" id="KW-0508">mRNA splicing</keyword>
<dbReference type="Pfam" id="PF14237">
    <property type="entry name" value="GYF_2"/>
    <property type="match status" value="1"/>
</dbReference>
<dbReference type="InterPro" id="IPR034393">
    <property type="entry name" value="TatSF1-like"/>
</dbReference>
<dbReference type="GO" id="GO:0000398">
    <property type="term" value="P:mRNA splicing, via spliceosome"/>
    <property type="evidence" value="ECO:0007669"/>
    <property type="project" value="InterPro"/>
</dbReference>
<dbReference type="PANTHER" id="PTHR15608">
    <property type="entry name" value="SPLICING FACTOR U2AF-ASSOCIATED PROTEIN 2"/>
    <property type="match status" value="1"/>
</dbReference>
<evidence type="ECO:0000256" key="1">
    <source>
        <dbReference type="ARBA" id="ARBA00007747"/>
    </source>
</evidence>
<keyword evidence="4 6" id="KW-0694">RNA-binding</keyword>
<evidence type="ECO:0000256" key="4">
    <source>
        <dbReference type="ARBA" id="ARBA00022884"/>
    </source>
</evidence>
<dbReference type="Pfam" id="PF00076">
    <property type="entry name" value="RRM_1"/>
    <property type="match status" value="1"/>
</dbReference>
<dbReference type="InterPro" id="IPR000504">
    <property type="entry name" value="RRM_dom"/>
</dbReference>
<dbReference type="GeneID" id="94431979"/>
<comment type="caution">
    <text evidence="9">The sequence shown here is derived from an EMBL/GenBank/DDBJ whole genome shotgun (WGS) entry which is preliminary data.</text>
</comment>
<feature type="compositionally biased region" description="Low complexity" evidence="7">
    <location>
        <begin position="122"/>
        <end position="132"/>
    </location>
</feature>
<dbReference type="SMART" id="SM00360">
    <property type="entry name" value="RRM"/>
    <property type="match status" value="2"/>
</dbReference>
<dbReference type="VEuPathDB" id="ToxoDB:CSUI_008641"/>
<evidence type="ECO:0000256" key="3">
    <source>
        <dbReference type="ARBA" id="ARBA00022737"/>
    </source>
</evidence>
<dbReference type="AlphaFoldDB" id="A0A2C6KM18"/>
<dbReference type="OrthoDB" id="10258585at2759"/>
<dbReference type="PANTHER" id="PTHR15608:SF0">
    <property type="entry name" value="HIV TAT-SPECIFIC FACTOR 1"/>
    <property type="match status" value="1"/>
</dbReference>
<keyword evidence="2" id="KW-0507">mRNA processing</keyword>